<reference evidence="5" key="1">
    <citation type="journal article" date="2015" name="Nature">
        <title>Complex archaea that bridge the gap between prokaryotes and eukaryotes.</title>
        <authorList>
            <person name="Spang A."/>
            <person name="Saw J.H."/>
            <person name="Jorgensen S.L."/>
            <person name="Zaremba-Niedzwiedzka K."/>
            <person name="Martijn J."/>
            <person name="Lind A.E."/>
            <person name="van Eijk R."/>
            <person name="Schleper C."/>
            <person name="Guy L."/>
            <person name="Ettema T.J."/>
        </authorList>
    </citation>
    <scope>NUCLEOTIDE SEQUENCE</scope>
</reference>
<dbReference type="SUPFAM" id="SSF116734">
    <property type="entry name" value="DNA methylase specificity domain"/>
    <property type="match status" value="2"/>
</dbReference>
<dbReference type="InterPro" id="IPR000055">
    <property type="entry name" value="Restrct_endonuc_typeI_TRD"/>
</dbReference>
<dbReference type="PANTHER" id="PTHR30408:SF12">
    <property type="entry name" value="TYPE I RESTRICTION ENZYME MJAVIII SPECIFICITY SUBUNIT"/>
    <property type="match status" value="1"/>
</dbReference>
<dbReference type="AlphaFoldDB" id="A0A0F9SJR9"/>
<dbReference type="PANTHER" id="PTHR30408">
    <property type="entry name" value="TYPE-1 RESTRICTION ENZYME ECOKI SPECIFICITY PROTEIN"/>
    <property type="match status" value="1"/>
</dbReference>
<dbReference type="CDD" id="cd17517">
    <property type="entry name" value="RMtype1_S_EcoKI_StySPI-TRD2-CR2_like"/>
    <property type="match status" value="1"/>
</dbReference>
<dbReference type="Gene3D" id="3.90.220.20">
    <property type="entry name" value="DNA methylase specificity domains"/>
    <property type="match status" value="2"/>
</dbReference>
<comment type="similarity">
    <text evidence="1">Belongs to the type-I restriction system S methylase family.</text>
</comment>
<feature type="domain" description="Type I restriction modification DNA specificity" evidence="4">
    <location>
        <begin position="217"/>
        <end position="362"/>
    </location>
</feature>
<gene>
    <name evidence="5" type="ORF">LCGC14_0510660</name>
</gene>
<dbReference type="InterPro" id="IPR044946">
    <property type="entry name" value="Restrct_endonuc_typeI_TRD_sf"/>
</dbReference>
<protein>
    <recommendedName>
        <fullName evidence="4">Type I restriction modification DNA specificity domain-containing protein</fullName>
    </recommendedName>
</protein>
<dbReference type="EMBL" id="LAZR01000619">
    <property type="protein sequence ID" value="KKN62577.1"/>
    <property type="molecule type" value="Genomic_DNA"/>
</dbReference>
<evidence type="ECO:0000256" key="3">
    <source>
        <dbReference type="ARBA" id="ARBA00023125"/>
    </source>
</evidence>
<keyword evidence="3" id="KW-0238">DNA-binding</keyword>
<evidence type="ECO:0000256" key="2">
    <source>
        <dbReference type="ARBA" id="ARBA00022747"/>
    </source>
</evidence>
<sequence length="390" mass="42804">MSADTENAVPDGWSAVPLGELFTFKNGLNKGKAFFGHGTPIVNYMDVFAHSGLRSAEVEGLVDVTNAEKKAYSARLGDVLFTRTSETPEEVGVSAVLLDDIEDAVFSGFVLRGRPTSDRLKTNFAKHCFGSQAVRSQIVSSATYTTRALTNGRTLSRVLLPLPNDPHEQHAIAEALTDADGVIAGLERLIAKKRQIKQGAMQDLLTARRRLPGFTGEWDEKQLGKNCRITTGRKDVNEGNPNGDYPFFTCAKEHTYSDFYSFDCTAILIAGNGEVGNLSRCTGKFEAYQRTYVLHSFDLNEDFIWFQLLSSLAETLGIGKIGSSIPYIKKGDLTGFTFQVPRDPKEQSAIATVLSEMDAEIQSLDARLTKARAVKEGMMQVLLTGRVRLV</sequence>
<proteinExistence type="inferred from homology"/>
<dbReference type="Pfam" id="PF01420">
    <property type="entry name" value="Methylase_S"/>
    <property type="match status" value="1"/>
</dbReference>
<dbReference type="Gene3D" id="1.10.287.1120">
    <property type="entry name" value="Bipartite methylase S protein"/>
    <property type="match status" value="2"/>
</dbReference>
<organism evidence="5">
    <name type="scientific">marine sediment metagenome</name>
    <dbReference type="NCBI Taxonomy" id="412755"/>
    <lineage>
        <taxon>unclassified sequences</taxon>
        <taxon>metagenomes</taxon>
        <taxon>ecological metagenomes</taxon>
    </lineage>
</organism>
<keyword evidence="2" id="KW-0680">Restriction system</keyword>
<evidence type="ECO:0000259" key="4">
    <source>
        <dbReference type="Pfam" id="PF01420"/>
    </source>
</evidence>
<dbReference type="GO" id="GO:0009307">
    <property type="term" value="P:DNA restriction-modification system"/>
    <property type="evidence" value="ECO:0007669"/>
    <property type="project" value="UniProtKB-KW"/>
</dbReference>
<name>A0A0F9SJR9_9ZZZZ</name>
<comment type="caution">
    <text evidence="5">The sequence shown here is derived from an EMBL/GenBank/DDBJ whole genome shotgun (WGS) entry which is preliminary data.</text>
</comment>
<accession>A0A0F9SJR9</accession>
<dbReference type="InterPro" id="IPR052021">
    <property type="entry name" value="Type-I_RS_S_subunit"/>
</dbReference>
<evidence type="ECO:0000256" key="1">
    <source>
        <dbReference type="ARBA" id="ARBA00010923"/>
    </source>
</evidence>
<dbReference type="GO" id="GO:0003677">
    <property type="term" value="F:DNA binding"/>
    <property type="evidence" value="ECO:0007669"/>
    <property type="project" value="UniProtKB-KW"/>
</dbReference>
<evidence type="ECO:0000313" key="5">
    <source>
        <dbReference type="EMBL" id="KKN62577.1"/>
    </source>
</evidence>